<dbReference type="AlphaFoldDB" id="A0AAE9I4C0"/>
<feature type="domain" description="DUF5666" evidence="2">
    <location>
        <begin position="46"/>
        <end position="111"/>
    </location>
</feature>
<keyword evidence="5" id="KW-1185">Reference proteome</keyword>
<evidence type="ECO:0000313" key="4">
    <source>
        <dbReference type="EMBL" id="URF06125.1"/>
    </source>
</evidence>
<feature type="chain" id="PRO_5042039916" evidence="1">
    <location>
        <begin position="38"/>
        <end position="216"/>
    </location>
</feature>
<protein>
    <submittedName>
        <fullName evidence="4">DUF5666 domain-containing protein</fullName>
    </submittedName>
</protein>
<evidence type="ECO:0000313" key="5">
    <source>
        <dbReference type="Proteomes" id="UP000318943"/>
    </source>
</evidence>
<dbReference type="EMBL" id="CP097331">
    <property type="protein sequence ID" value="URF06125.1"/>
    <property type="molecule type" value="Genomic_DNA"/>
</dbReference>
<reference evidence="3 5" key="1">
    <citation type="submission" date="2019-05" db="EMBL/GenBank/DDBJ databases">
        <title>Whole genome sequence analysis of Cupriavidus campinensis S14E4C strain.</title>
        <authorList>
            <person name="Abbaszade G."/>
            <person name="Szabo A."/>
            <person name="Toumi M."/>
            <person name="Toth E."/>
        </authorList>
    </citation>
    <scope>NUCLEOTIDE SEQUENCE [LARGE SCALE GENOMIC DNA]</scope>
    <source>
        <strain evidence="3 5">S14E4C</strain>
    </source>
</reference>
<name>A0AAE9I4C0_9BURK</name>
<organism evidence="4 6">
    <name type="scientific">Cupriavidus campinensis</name>
    <dbReference type="NCBI Taxonomy" id="151783"/>
    <lineage>
        <taxon>Bacteria</taxon>
        <taxon>Pseudomonadati</taxon>
        <taxon>Pseudomonadota</taxon>
        <taxon>Betaproteobacteria</taxon>
        <taxon>Burkholderiales</taxon>
        <taxon>Burkholderiaceae</taxon>
        <taxon>Cupriavidus</taxon>
    </lineage>
</organism>
<evidence type="ECO:0000313" key="6">
    <source>
        <dbReference type="Proteomes" id="UP001056132"/>
    </source>
</evidence>
<feature type="signal peptide" evidence="1">
    <location>
        <begin position="1"/>
        <end position="37"/>
    </location>
</feature>
<accession>A0AAE9I4C0</accession>
<gene>
    <name evidence="3" type="ORF">FGG12_14545</name>
    <name evidence="4" type="ORF">M5D45_23620</name>
</gene>
<dbReference type="Proteomes" id="UP000318943">
    <property type="component" value="Unassembled WGS sequence"/>
</dbReference>
<proteinExistence type="predicted"/>
<reference evidence="4" key="2">
    <citation type="journal article" date="2022" name="Microbiol. Resour. Announc.">
        <title>Genome Sequence of Cupriavidus campinensis Strain G5, a Member of a Bacterial Consortium Capable of Polyethylene Degradation.</title>
        <authorList>
            <person name="Schneider B."/>
            <person name="Pfeiffer F."/>
            <person name="Dyall-Smith M."/>
            <person name="Kunte H.J."/>
        </authorList>
    </citation>
    <scope>NUCLEOTIDE SEQUENCE</scope>
    <source>
        <strain evidence="4">G5</strain>
    </source>
</reference>
<keyword evidence="1" id="KW-0732">Signal</keyword>
<evidence type="ECO:0000259" key="2">
    <source>
        <dbReference type="Pfam" id="PF18914"/>
    </source>
</evidence>
<dbReference type="Proteomes" id="UP001056132">
    <property type="component" value="Chromosome 2"/>
</dbReference>
<dbReference type="EMBL" id="VCIZ01000007">
    <property type="protein sequence ID" value="TSP12221.1"/>
    <property type="molecule type" value="Genomic_DNA"/>
</dbReference>
<sequence>MSLLGSLSMSFLQRSFVVGAVSSAIVASFAVALPAQAQSAPITALRGKITAISGDQMKVHTRAGQDVDVQLNKETVVRVVENADPKDIAPGSYIGTAAVPQADGSLKALEVHVFPPSMAGTGDGHRPWDLGNNSSMTNGTVGNVLVSNGRTITVKYKGGEKNIVVPTDVPIVKLEPGDRSQLKAGTNVVLFASKQPDGSLAARAISAGKNGVVPPM</sequence>
<dbReference type="KEGG" id="ccam:M5D45_23620"/>
<evidence type="ECO:0000256" key="1">
    <source>
        <dbReference type="SAM" id="SignalP"/>
    </source>
</evidence>
<evidence type="ECO:0000313" key="3">
    <source>
        <dbReference type="EMBL" id="TSP12221.1"/>
    </source>
</evidence>
<dbReference type="Pfam" id="PF18914">
    <property type="entry name" value="DUF5666"/>
    <property type="match status" value="1"/>
</dbReference>
<dbReference type="InterPro" id="IPR043724">
    <property type="entry name" value="DUF5666"/>
</dbReference>
<reference evidence="4" key="3">
    <citation type="submission" date="2022-05" db="EMBL/GenBank/DDBJ databases">
        <authorList>
            <person name="Kunte H.-J."/>
        </authorList>
    </citation>
    <scope>NUCLEOTIDE SEQUENCE</scope>
    <source>
        <strain evidence="4">G5</strain>
    </source>
</reference>